<protein>
    <recommendedName>
        <fullName evidence="1">DUF6701 domain-containing protein</fullName>
    </recommendedName>
</protein>
<organism evidence="2 3">
    <name type="scientific">Inhella gelatinilytica</name>
    <dbReference type="NCBI Taxonomy" id="2795030"/>
    <lineage>
        <taxon>Bacteria</taxon>
        <taxon>Pseudomonadati</taxon>
        <taxon>Pseudomonadota</taxon>
        <taxon>Betaproteobacteria</taxon>
        <taxon>Burkholderiales</taxon>
        <taxon>Sphaerotilaceae</taxon>
        <taxon>Inhella</taxon>
    </lineage>
</organism>
<dbReference type="InterPro" id="IPR046524">
    <property type="entry name" value="DUF6701"/>
</dbReference>
<name>A0A931N9G0_9BURK</name>
<dbReference type="RefSeq" id="WP_198098947.1">
    <property type="nucleotide sequence ID" value="NZ_JAEDAL010000001.1"/>
</dbReference>
<evidence type="ECO:0000313" key="3">
    <source>
        <dbReference type="Proteomes" id="UP000620139"/>
    </source>
</evidence>
<gene>
    <name evidence="2" type="ORF">I7X43_00590</name>
</gene>
<keyword evidence="3" id="KW-1185">Reference proteome</keyword>
<sequence length="761" mass="76643">MPTGSVIDSIKVGVQRSGSAFQDHQVYLVKAGVVQTAKNAASTTNWTSSSVTEWHGGAPSYWTGTWGVTDVNHAGFGVAFAADKDPGGAATAQVDHLPIEVCYSAATGPHHLQIEHASGSGSTCSATTFTVRACADAACSTGYTGGVTGSLSASNASFSWPGSANFSIASGASTTTVSGLLPVAGTASLSVASSSPTATAAATCLFGGSTSCTYTSATAGFTVTVADHRAEDSGMATISASCAGLADVTRTLTLGCSYVDPGSGTLPLRMGAGLTPLNASASATAACGSRDLSVYFDASGTASLDLRYADVGRMSLTATYSGSAGTGDAGVTITGSTQFVVAPASFALTLDGSPPRTAGQSFTGQLQARNGLGAVTPNFGLETTPETAVLSFTRLSPAGGFDGLFAGDVGAFAGGQASLSNLIWSEVGEGRVSAQLGDGSYLGSAFNVTGQVDTGAFRPHRLLIGVTPGCDSFTYADQPFERVTVTALNATGGTTQNYDGSLGLSRVLTFADAKASTKGGLDTGNTSPLSAQQWPASQFVQGVAESSLRYRFTAKQTAPMRSTDVGNPALQLRATDADGVSSSVVTADEPLLDIWSGRLTLESRSGSAASSLSLPVRIEAWSGKAWALHAADSCTAARLSTTAIAVSSPTTLRGATASWGVTAASLGGFSGGLGSLRLNAPVPAGGSGSVDVALNLGSTTTDRACVAQHPTTTGAGLAWLRSRFGVAQGCNDRWDSDPSARASFGAAIPESQRRVHERQVY</sequence>
<dbReference type="Proteomes" id="UP000620139">
    <property type="component" value="Unassembled WGS sequence"/>
</dbReference>
<evidence type="ECO:0000259" key="1">
    <source>
        <dbReference type="Pfam" id="PF20419"/>
    </source>
</evidence>
<dbReference type="AlphaFoldDB" id="A0A931N9G0"/>
<dbReference type="EMBL" id="JAEDAL010000001">
    <property type="protein sequence ID" value="MBH9551328.1"/>
    <property type="molecule type" value="Genomic_DNA"/>
</dbReference>
<reference evidence="2" key="1">
    <citation type="submission" date="2020-12" db="EMBL/GenBank/DDBJ databases">
        <title>The genome sequence of Inhella sp. 4Y17.</title>
        <authorList>
            <person name="Liu Y."/>
        </authorList>
    </citation>
    <scope>NUCLEOTIDE SEQUENCE</scope>
    <source>
        <strain evidence="2">4Y10</strain>
    </source>
</reference>
<feature type="domain" description="DUF6701" evidence="1">
    <location>
        <begin position="202"/>
        <end position="745"/>
    </location>
</feature>
<dbReference type="Pfam" id="PF20419">
    <property type="entry name" value="DUF6701"/>
    <property type="match status" value="1"/>
</dbReference>
<proteinExistence type="predicted"/>
<accession>A0A931N9G0</accession>
<evidence type="ECO:0000313" key="2">
    <source>
        <dbReference type="EMBL" id="MBH9551328.1"/>
    </source>
</evidence>
<comment type="caution">
    <text evidence="2">The sequence shown here is derived from an EMBL/GenBank/DDBJ whole genome shotgun (WGS) entry which is preliminary data.</text>
</comment>